<dbReference type="PhylomeDB" id="A0A0G4F496"/>
<protein>
    <submittedName>
        <fullName evidence="2">Uncharacterized protein</fullName>
    </submittedName>
</protein>
<reference evidence="2" key="1">
    <citation type="submission" date="2014-11" db="EMBL/GenBank/DDBJ databases">
        <authorList>
            <person name="Otto D Thomas"/>
            <person name="Naeem Raeece"/>
        </authorList>
    </citation>
    <scope>NUCLEOTIDE SEQUENCE</scope>
</reference>
<dbReference type="VEuPathDB" id="CryptoDB:Cvel_2726"/>
<proteinExistence type="predicted"/>
<organism evidence="2">
    <name type="scientific">Chromera velia CCMP2878</name>
    <dbReference type="NCBI Taxonomy" id="1169474"/>
    <lineage>
        <taxon>Eukaryota</taxon>
        <taxon>Sar</taxon>
        <taxon>Alveolata</taxon>
        <taxon>Colpodellida</taxon>
        <taxon>Chromeraceae</taxon>
        <taxon>Chromera</taxon>
    </lineage>
</organism>
<name>A0A0G4F496_9ALVE</name>
<dbReference type="AlphaFoldDB" id="A0A0G4F496"/>
<feature type="region of interest" description="Disordered" evidence="1">
    <location>
        <begin position="78"/>
        <end position="148"/>
    </location>
</feature>
<sequence>MEAVCVSGTTTKKIGISTLRPDLWSENPRDFKLGELDGTVRKGRVLEYFNLADGRIPEGVFSKITHCLQVPHQLRQPAAESLANGRQDGGIDGVEESGGIPSESERNPPGSDVAEATDQGELDEERQVQEVEIDDVDVVPASPQSLDGPVMSLFDQVVEGRSLVHLC</sequence>
<evidence type="ECO:0000313" key="2">
    <source>
        <dbReference type="EMBL" id="CEM06859.1"/>
    </source>
</evidence>
<dbReference type="EMBL" id="CDMZ01000110">
    <property type="protein sequence ID" value="CEM06859.1"/>
    <property type="molecule type" value="Genomic_DNA"/>
</dbReference>
<gene>
    <name evidence="2" type="ORF">Cvel_2726</name>
</gene>
<accession>A0A0G4F496</accession>
<evidence type="ECO:0000256" key="1">
    <source>
        <dbReference type="SAM" id="MobiDB-lite"/>
    </source>
</evidence>